<dbReference type="Proteomes" id="UP000632138">
    <property type="component" value="Unassembled WGS sequence"/>
</dbReference>
<protein>
    <submittedName>
        <fullName evidence="1">Uncharacterized protein</fullName>
    </submittedName>
</protein>
<name>A0ABS2A5E2_9ACTN</name>
<reference evidence="1 2" key="1">
    <citation type="submission" date="2021-01" db="EMBL/GenBank/DDBJ databases">
        <title>Actinoplanes sp. nov. LDG1-06 isolated from lichen.</title>
        <authorList>
            <person name="Saeng-In P."/>
            <person name="Phongsopitanun W."/>
            <person name="Kanchanasin P."/>
            <person name="Yuki M."/>
            <person name="Kudo T."/>
            <person name="Ohkuma M."/>
            <person name="Tanasupawat S."/>
        </authorList>
    </citation>
    <scope>NUCLEOTIDE SEQUENCE [LARGE SCALE GENOMIC DNA]</scope>
    <source>
        <strain evidence="1 2">LDG1-06</strain>
    </source>
</reference>
<dbReference type="RefSeq" id="WP_203374893.1">
    <property type="nucleotide sequence ID" value="NZ_JAENHP010000001.1"/>
</dbReference>
<proteinExistence type="predicted"/>
<accession>A0ABS2A5E2</accession>
<keyword evidence="2" id="KW-1185">Reference proteome</keyword>
<gene>
    <name evidence="1" type="ORF">JIG36_05715</name>
</gene>
<evidence type="ECO:0000313" key="1">
    <source>
        <dbReference type="EMBL" id="MBM2615056.1"/>
    </source>
</evidence>
<organism evidence="1 2">
    <name type="scientific">Paractinoplanes ovalisporus</name>
    <dbReference type="NCBI Taxonomy" id="2810368"/>
    <lineage>
        <taxon>Bacteria</taxon>
        <taxon>Bacillati</taxon>
        <taxon>Actinomycetota</taxon>
        <taxon>Actinomycetes</taxon>
        <taxon>Micromonosporales</taxon>
        <taxon>Micromonosporaceae</taxon>
        <taxon>Paractinoplanes</taxon>
    </lineage>
</organism>
<evidence type="ECO:0000313" key="2">
    <source>
        <dbReference type="Proteomes" id="UP000632138"/>
    </source>
</evidence>
<comment type="caution">
    <text evidence="1">The sequence shown here is derived from an EMBL/GenBank/DDBJ whole genome shotgun (WGS) entry which is preliminary data.</text>
</comment>
<sequence>MTTAGSGSAADEKAAALRTRLTRLSGPARTRALLELGSHLADRYWRERPGSASGLPFLNEAVDVVEEAHGYLSPGDTLWSQVGSQLGWLIGTRHMAHGGTDIDRDRGIDLLEESLPDTALPATLRNSGRIMVGQLLLGRATRGLQGDPSLLRRSAAVFLADADRAVECFNEVEATATNPALVDAARTLLKVAQAMRTFLASFGAGGSGFDFNALVQMTTALQSVQGEHAAHRGAIAQMLIYEGSGHRSGPGDRRKDQAAPPAAETLRAAFGDRIGEGEPLPALARLLGPPFRVPAVDVVDELVALAVTLDGEQDARPVDQLLLAAALFLRSRIDSGGWTVDDDGGDDRAAASTALLAAAEALPEAGTAAVVVALRLAALLDQKNPTEELSAKITATILDRLEG</sequence>
<dbReference type="EMBL" id="JAENHP010000001">
    <property type="protein sequence ID" value="MBM2615056.1"/>
    <property type="molecule type" value="Genomic_DNA"/>
</dbReference>